<proteinExistence type="inferred from homology"/>
<sequence length="374" mass="39438">KPLHVYAGKEVARALALGSTDAKDCGSDIIHDLDAAAADRLTAKLQEFRASYDLCGQLTLAELALHDGVAEPSRPLYLAIKGTVYDVSKGSMFYGPEGVYPFAGKECARALALMSTELSDCTADLADLGYTELQNLREWEAKFSFKYPTVRASLSTTDPVLCCVRELQVIEVFNTNTYSVVNVFDNTLQGRSLAVAEADVPEGNGSGVVWDKLGHIVTNYHVLGNVLKSVRDDTAAAGRELRVARVTLVGQDGLQLTFDGILVGVDKARDLAVLRINAAPEELVPVTLGSSEGLRVGQAVYAIGCPFGFDHTLTTGVISGLNREVKSVLGGTIPGCIQTDAAINPGNSGGPLLSSSGALLGLNTAIFTNTGTSV</sequence>
<dbReference type="InterPro" id="IPR001199">
    <property type="entry name" value="Cyt_B5-like_heme/steroid-bd"/>
</dbReference>
<accession>A0A699YI58</accession>
<dbReference type="GO" id="GO:0004252">
    <property type="term" value="F:serine-type endopeptidase activity"/>
    <property type="evidence" value="ECO:0007669"/>
    <property type="project" value="InterPro"/>
</dbReference>
<dbReference type="PANTHER" id="PTHR43343:SF3">
    <property type="entry name" value="PROTEASE DO-LIKE 8, CHLOROPLASTIC"/>
    <property type="match status" value="1"/>
</dbReference>
<dbReference type="AlphaFoldDB" id="A0A699YI58"/>
<dbReference type="InterPro" id="IPR051201">
    <property type="entry name" value="Chloro_Bact_Ser_Proteases"/>
</dbReference>
<evidence type="ECO:0000313" key="5">
    <source>
        <dbReference type="EMBL" id="GFH09880.1"/>
    </source>
</evidence>
<dbReference type="Pfam" id="PF00173">
    <property type="entry name" value="Cyt-b5"/>
    <property type="match status" value="1"/>
</dbReference>
<dbReference type="InterPro" id="IPR001940">
    <property type="entry name" value="Peptidase_S1C"/>
</dbReference>
<dbReference type="InterPro" id="IPR036400">
    <property type="entry name" value="Cyt_B5-like_heme/steroid_sf"/>
</dbReference>
<dbReference type="Gene3D" id="2.40.10.10">
    <property type="entry name" value="Trypsin-like serine proteases"/>
    <property type="match status" value="2"/>
</dbReference>
<feature type="non-terminal residue" evidence="5">
    <location>
        <position position="1"/>
    </location>
</feature>
<gene>
    <name evidence="5" type="ORF">HaLaN_05105</name>
</gene>
<comment type="similarity">
    <text evidence="1">Belongs to the peptidase S1C family.</text>
</comment>
<evidence type="ECO:0000313" key="6">
    <source>
        <dbReference type="Proteomes" id="UP000485058"/>
    </source>
</evidence>
<evidence type="ECO:0000256" key="1">
    <source>
        <dbReference type="ARBA" id="ARBA00010541"/>
    </source>
</evidence>
<feature type="non-terminal residue" evidence="5">
    <location>
        <position position="374"/>
    </location>
</feature>
<dbReference type="PRINTS" id="PR00834">
    <property type="entry name" value="PROTEASES2C"/>
</dbReference>
<protein>
    <submittedName>
        <fullName evidence="5">Protease do-like chloroplastic-like</fullName>
    </submittedName>
</protein>
<dbReference type="SUPFAM" id="SSF50494">
    <property type="entry name" value="Trypsin-like serine proteases"/>
    <property type="match status" value="1"/>
</dbReference>
<dbReference type="InterPro" id="IPR009003">
    <property type="entry name" value="Peptidase_S1_PA"/>
</dbReference>
<dbReference type="SUPFAM" id="SSF55856">
    <property type="entry name" value="Cytochrome b5-like heme/steroid binding domain"/>
    <property type="match status" value="1"/>
</dbReference>
<reference evidence="5 6" key="1">
    <citation type="submission" date="2020-02" db="EMBL/GenBank/DDBJ databases">
        <title>Draft genome sequence of Haematococcus lacustris strain NIES-144.</title>
        <authorList>
            <person name="Morimoto D."/>
            <person name="Nakagawa S."/>
            <person name="Yoshida T."/>
            <person name="Sawayama S."/>
        </authorList>
    </citation>
    <scope>NUCLEOTIDE SEQUENCE [LARGE SCALE GENOMIC DNA]</scope>
    <source>
        <strain evidence="5 6">NIES-144</strain>
    </source>
</reference>
<organism evidence="5 6">
    <name type="scientific">Haematococcus lacustris</name>
    <name type="common">Green alga</name>
    <name type="synonym">Haematococcus pluvialis</name>
    <dbReference type="NCBI Taxonomy" id="44745"/>
    <lineage>
        <taxon>Eukaryota</taxon>
        <taxon>Viridiplantae</taxon>
        <taxon>Chlorophyta</taxon>
        <taxon>core chlorophytes</taxon>
        <taxon>Chlorophyceae</taxon>
        <taxon>CS clade</taxon>
        <taxon>Chlamydomonadales</taxon>
        <taxon>Haematococcaceae</taxon>
        <taxon>Haematococcus</taxon>
    </lineage>
</organism>
<evidence type="ECO:0000256" key="2">
    <source>
        <dbReference type="ARBA" id="ARBA00022670"/>
    </source>
</evidence>
<feature type="domain" description="Cytochrome b5 heme-binding" evidence="4">
    <location>
        <begin position="58"/>
        <end position="154"/>
    </location>
</feature>
<dbReference type="GO" id="GO:0006508">
    <property type="term" value="P:proteolysis"/>
    <property type="evidence" value="ECO:0007669"/>
    <property type="project" value="UniProtKB-KW"/>
</dbReference>
<dbReference type="EMBL" id="BLLF01000271">
    <property type="protein sequence ID" value="GFH09880.1"/>
    <property type="molecule type" value="Genomic_DNA"/>
</dbReference>
<dbReference type="Gene3D" id="3.10.120.10">
    <property type="entry name" value="Cytochrome b5-like heme/steroid binding domain"/>
    <property type="match status" value="1"/>
</dbReference>
<evidence type="ECO:0000259" key="4">
    <source>
        <dbReference type="SMART" id="SM01117"/>
    </source>
</evidence>
<keyword evidence="3" id="KW-0378">Hydrolase</keyword>
<dbReference type="SMART" id="SM01117">
    <property type="entry name" value="Cyt-b5"/>
    <property type="match status" value="1"/>
</dbReference>
<dbReference type="PANTHER" id="PTHR43343">
    <property type="entry name" value="PEPTIDASE S12"/>
    <property type="match status" value="1"/>
</dbReference>
<comment type="caution">
    <text evidence="5">The sequence shown here is derived from an EMBL/GenBank/DDBJ whole genome shotgun (WGS) entry which is preliminary data.</text>
</comment>
<keyword evidence="2 5" id="KW-0645">Protease</keyword>
<keyword evidence="6" id="KW-1185">Reference proteome</keyword>
<evidence type="ECO:0000256" key="3">
    <source>
        <dbReference type="ARBA" id="ARBA00022801"/>
    </source>
</evidence>
<name>A0A699YI58_HAELA</name>
<dbReference type="Proteomes" id="UP000485058">
    <property type="component" value="Unassembled WGS sequence"/>
</dbReference>
<dbReference type="InterPro" id="IPR043504">
    <property type="entry name" value="Peptidase_S1_PA_chymotrypsin"/>
</dbReference>
<dbReference type="Pfam" id="PF13365">
    <property type="entry name" value="Trypsin_2"/>
    <property type="match status" value="1"/>
</dbReference>